<dbReference type="Proteomes" id="UP000016931">
    <property type="component" value="Unassembled WGS sequence"/>
</dbReference>
<dbReference type="InterPro" id="IPR036291">
    <property type="entry name" value="NAD(P)-bd_dom_sf"/>
</dbReference>
<evidence type="ECO:0000259" key="2">
    <source>
        <dbReference type="Pfam" id="PF03435"/>
    </source>
</evidence>
<protein>
    <submittedName>
        <fullName evidence="3">Saccharopine dehydrogenase family protein</fullName>
    </submittedName>
</protein>
<feature type="region of interest" description="Disordered" evidence="1">
    <location>
        <begin position="239"/>
        <end position="262"/>
    </location>
</feature>
<dbReference type="RefSeq" id="XP_016760669.1">
    <property type="nucleotide sequence ID" value="XM_016901309.1"/>
</dbReference>
<dbReference type="PANTHER" id="PTHR43781:SF1">
    <property type="entry name" value="SACCHAROPINE DEHYDROGENASE"/>
    <property type="match status" value="1"/>
</dbReference>
<dbReference type="AlphaFoldDB" id="M3CFE7"/>
<reference evidence="3 4" key="1">
    <citation type="journal article" date="2012" name="PLoS Pathog.">
        <title>Diverse lifestyles and strategies of plant pathogenesis encoded in the genomes of eighteen Dothideomycetes fungi.</title>
        <authorList>
            <person name="Ohm R.A."/>
            <person name="Feau N."/>
            <person name="Henrissat B."/>
            <person name="Schoch C.L."/>
            <person name="Horwitz B.A."/>
            <person name="Barry K.W."/>
            <person name="Condon B.J."/>
            <person name="Copeland A.C."/>
            <person name="Dhillon B."/>
            <person name="Glaser F."/>
            <person name="Hesse C.N."/>
            <person name="Kosti I."/>
            <person name="LaButti K."/>
            <person name="Lindquist E.A."/>
            <person name="Lucas S."/>
            <person name="Salamov A.A."/>
            <person name="Bradshaw R.E."/>
            <person name="Ciuffetti L."/>
            <person name="Hamelin R.C."/>
            <person name="Kema G.H.J."/>
            <person name="Lawrence C."/>
            <person name="Scott J.A."/>
            <person name="Spatafora J.W."/>
            <person name="Turgeon B.G."/>
            <person name="de Wit P.J.G.M."/>
            <person name="Zhong S."/>
            <person name="Goodwin S.B."/>
            <person name="Grigoriev I.V."/>
        </authorList>
    </citation>
    <scope>NUCLEOTIDE SEQUENCE [LARGE SCALE GENOMIC DNA]</scope>
    <source>
        <strain evidence="3 4">SO2202</strain>
    </source>
</reference>
<name>M3CFE7_SPHMS</name>
<dbReference type="OMA" id="TDCLAAH"/>
<dbReference type="PANTHER" id="PTHR43781">
    <property type="entry name" value="SACCHAROPINE DEHYDROGENASE"/>
    <property type="match status" value="1"/>
</dbReference>
<dbReference type="eggNOG" id="KOG2733">
    <property type="taxonomic scope" value="Eukaryota"/>
</dbReference>
<feature type="compositionally biased region" description="Low complexity" evidence="1">
    <location>
        <begin position="239"/>
        <end position="255"/>
    </location>
</feature>
<gene>
    <name evidence="3" type="ORF">SEPMUDRAFT_117127</name>
</gene>
<dbReference type="InterPro" id="IPR005097">
    <property type="entry name" value="Sacchrp_dh_NADP-bd"/>
</dbReference>
<dbReference type="GeneID" id="27898446"/>
<dbReference type="HOGENOM" id="CLU_046808_0_0_1"/>
<evidence type="ECO:0000313" key="4">
    <source>
        <dbReference type="Proteomes" id="UP000016931"/>
    </source>
</evidence>
<evidence type="ECO:0000256" key="1">
    <source>
        <dbReference type="SAM" id="MobiDB-lite"/>
    </source>
</evidence>
<dbReference type="EMBL" id="KB456264">
    <property type="protein sequence ID" value="EMF12548.1"/>
    <property type="molecule type" value="Genomic_DNA"/>
</dbReference>
<sequence>MSTVLIYGATGYSARLILEHTDFASLPGPVILAGRDETKLQVLAKKWGLSYQAFTLDSASTIETQLQNVHTLLNCAGPFAQTAEPLMRAAVRTKTNYLDISAELESYLLAEELDQQAKASGVVLLPGCGVCMTVMVGLTAHVLKRVNTPSTVSTAIFMPGSITPGTARSAGGDQTLRRLTRSNGDLVSGDSGSAKSFDFRFDSGPVHTIMFGMPDVIALWHTFKVPNITSYIYMEASSASSSGASGGDANDAADGPSREEREVKRMRASVEVIAADGAVARSVLETVNGYTMTARAATEAVRKIMNAAAVKNSGGFHTSATLFGEDYIQTFDDLSITDL</sequence>
<dbReference type="Pfam" id="PF03435">
    <property type="entry name" value="Sacchrp_dh_NADP"/>
    <property type="match status" value="1"/>
</dbReference>
<feature type="domain" description="Saccharopine dehydrogenase NADP binding" evidence="2">
    <location>
        <begin position="14"/>
        <end position="123"/>
    </location>
</feature>
<evidence type="ECO:0000313" key="3">
    <source>
        <dbReference type="EMBL" id="EMF12548.1"/>
    </source>
</evidence>
<keyword evidence="4" id="KW-1185">Reference proteome</keyword>
<dbReference type="OrthoDB" id="10268090at2759"/>
<accession>M3CFE7</accession>
<dbReference type="Gene3D" id="3.40.50.720">
    <property type="entry name" value="NAD(P)-binding Rossmann-like Domain"/>
    <property type="match status" value="1"/>
</dbReference>
<dbReference type="SUPFAM" id="SSF51735">
    <property type="entry name" value="NAD(P)-binding Rossmann-fold domains"/>
    <property type="match status" value="1"/>
</dbReference>
<organism evidence="3 4">
    <name type="scientific">Sphaerulina musiva (strain SO2202)</name>
    <name type="common">Poplar stem canker fungus</name>
    <name type="synonym">Septoria musiva</name>
    <dbReference type="NCBI Taxonomy" id="692275"/>
    <lineage>
        <taxon>Eukaryota</taxon>
        <taxon>Fungi</taxon>
        <taxon>Dikarya</taxon>
        <taxon>Ascomycota</taxon>
        <taxon>Pezizomycotina</taxon>
        <taxon>Dothideomycetes</taxon>
        <taxon>Dothideomycetidae</taxon>
        <taxon>Mycosphaerellales</taxon>
        <taxon>Mycosphaerellaceae</taxon>
        <taxon>Sphaerulina</taxon>
    </lineage>
</organism>
<proteinExistence type="predicted"/>